<sequence length="428" mass="48243">METHGLPRRDFEWLVKYQVLSPMSRLKAWSTLIVATLLLASLAANISSPIITGAISWVPMNKLAHGLPISHLFFSDIEEGISSDGREAYMSEEYFRGGTVVNAAGLVNTGWGRDPEEGIYKRISPQVQALANNSTIENVTMPYLQVHSLEWIKDPNDIPDFKDHKEDLIDVLYSRLRSLSPSVSPWKPGWFTLLVPNTATNWSDDPIKSISITDKRLLVCQYWSGSSPSNITQGITPRPPADAYLVRGSTGISTMHWRGNNSRLELGPHPLTFQALELAPAVSLHLESLNSSIPFPWQDTEAYIKALLVRSYSGAWNILTEFMRTNETQVNYVPSFPGLVATIEMWRVHAWLGLQLLVTILSIIFLIIEYDQSRITLIIDASLTPFFLDTNQVRKEDNTDPLMNGTLKIQEEDDVLRIWKQDVGKPRK</sequence>
<evidence type="ECO:0000313" key="2">
    <source>
        <dbReference type="EMBL" id="CUA72650.1"/>
    </source>
</evidence>
<dbReference type="Proteomes" id="UP000044841">
    <property type="component" value="Unassembled WGS sequence"/>
</dbReference>
<name>A0A0K6G2B0_9AGAM</name>
<keyword evidence="3" id="KW-1185">Reference proteome</keyword>
<protein>
    <recommendedName>
        <fullName evidence="4">Transmembrane protein</fullName>
    </recommendedName>
</protein>
<keyword evidence="1" id="KW-1133">Transmembrane helix</keyword>
<dbReference type="AlphaFoldDB" id="A0A0K6G2B0"/>
<feature type="transmembrane region" description="Helical" evidence="1">
    <location>
        <begin position="348"/>
        <end position="368"/>
    </location>
</feature>
<evidence type="ECO:0000313" key="3">
    <source>
        <dbReference type="Proteomes" id="UP000044841"/>
    </source>
</evidence>
<organism evidence="2 3">
    <name type="scientific">Rhizoctonia solani</name>
    <dbReference type="NCBI Taxonomy" id="456999"/>
    <lineage>
        <taxon>Eukaryota</taxon>
        <taxon>Fungi</taxon>
        <taxon>Dikarya</taxon>
        <taxon>Basidiomycota</taxon>
        <taxon>Agaricomycotina</taxon>
        <taxon>Agaricomycetes</taxon>
        <taxon>Cantharellales</taxon>
        <taxon>Ceratobasidiaceae</taxon>
        <taxon>Rhizoctonia</taxon>
    </lineage>
</organism>
<evidence type="ECO:0008006" key="4">
    <source>
        <dbReference type="Google" id="ProtNLM"/>
    </source>
</evidence>
<evidence type="ECO:0000256" key="1">
    <source>
        <dbReference type="SAM" id="Phobius"/>
    </source>
</evidence>
<reference evidence="2 3" key="1">
    <citation type="submission" date="2015-07" db="EMBL/GenBank/DDBJ databases">
        <authorList>
            <person name="Noorani M."/>
        </authorList>
    </citation>
    <scope>NUCLEOTIDE SEQUENCE [LARGE SCALE GENOMIC DNA]</scope>
    <source>
        <strain evidence="2">BBA 69670</strain>
    </source>
</reference>
<keyword evidence="1" id="KW-0472">Membrane</keyword>
<dbReference type="EMBL" id="CYGV01001301">
    <property type="protein sequence ID" value="CUA72650.1"/>
    <property type="molecule type" value="Genomic_DNA"/>
</dbReference>
<proteinExistence type="predicted"/>
<gene>
    <name evidence="2" type="ORF">RSOLAG22IIIB_04970</name>
</gene>
<keyword evidence="1" id="KW-0812">Transmembrane</keyword>
<accession>A0A0K6G2B0</accession>